<dbReference type="KEGG" id="mbet:N8K70_16460"/>
<name>A0AA97I725_9MICO</name>
<gene>
    <name evidence="1" type="ORF">N8K70_16460</name>
</gene>
<proteinExistence type="predicted"/>
<evidence type="ECO:0000313" key="2">
    <source>
        <dbReference type="Proteomes" id="UP001305498"/>
    </source>
</evidence>
<sequence>MMTEEELRRLVGVARGRIDGVATEVREAASSLASVSMLTMWRSEAADRFRASSRDLVAALHGLGFRCDAEAEALASAARTTLFPAA</sequence>
<dbReference type="AlphaFoldDB" id="A0AA97I725"/>
<evidence type="ECO:0000313" key="1">
    <source>
        <dbReference type="EMBL" id="WOF22965.1"/>
    </source>
</evidence>
<accession>A0AA97I725</accession>
<protein>
    <submittedName>
        <fullName evidence="1">Uncharacterized protein</fullName>
    </submittedName>
</protein>
<dbReference type="RefSeq" id="WP_317139436.1">
    <property type="nucleotide sequence ID" value="NZ_CP118157.1"/>
</dbReference>
<keyword evidence="2" id="KW-1185">Reference proteome</keyword>
<dbReference type="Proteomes" id="UP001305498">
    <property type="component" value="Chromosome"/>
</dbReference>
<organism evidence="1 2">
    <name type="scientific">Microbacterium betulae</name>
    <dbReference type="NCBI Taxonomy" id="2981139"/>
    <lineage>
        <taxon>Bacteria</taxon>
        <taxon>Bacillati</taxon>
        <taxon>Actinomycetota</taxon>
        <taxon>Actinomycetes</taxon>
        <taxon>Micrococcales</taxon>
        <taxon>Microbacteriaceae</taxon>
        <taxon>Microbacterium</taxon>
    </lineage>
</organism>
<dbReference type="EMBL" id="CP118157">
    <property type="protein sequence ID" value="WOF22965.1"/>
    <property type="molecule type" value="Genomic_DNA"/>
</dbReference>
<reference evidence="1 2" key="1">
    <citation type="submission" date="2023-02" db="EMBL/GenBank/DDBJ databases">
        <title>Microbacterium betulae sp. nov., isolated from birch wood.</title>
        <authorList>
            <person name="Pasciak M."/>
            <person name="Pawlik K.J."/>
            <person name="Martynowski D."/>
            <person name="Laczmanski L."/>
            <person name="Ciekot J."/>
            <person name="Szponar B."/>
            <person name="Wojcik-Fatla A."/>
            <person name="Mackiewicz B."/>
            <person name="Farian E."/>
            <person name="Cholewa G."/>
            <person name="Cholewa A."/>
            <person name="Dutkiewicz J."/>
        </authorList>
    </citation>
    <scope>NUCLEOTIDE SEQUENCE [LARGE SCALE GENOMIC DNA]</scope>
    <source>
        <strain evidence="1 2">AB</strain>
    </source>
</reference>